<feature type="compositionally biased region" description="Polar residues" evidence="1">
    <location>
        <begin position="316"/>
        <end position="341"/>
    </location>
</feature>
<comment type="caution">
    <text evidence="2">The sequence shown here is derived from an EMBL/GenBank/DDBJ whole genome shotgun (WGS) entry which is preliminary data.</text>
</comment>
<reference evidence="2" key="1">
    <citation type="submission" date="2022-07" db="EMBL/GenBank/DDBJ databases">
        <authorList>
            <person name="Trinca V."/>
            <person name="Uliana J.V.C."/>
            <person name="Torres T.T."/>
            <person name="Ward R.J."/>
            <person name="Monesi N."/>
        </authorList>
    </citation>
    <scope>NUCLEOTIDE SEQUENCE</scope>
    <source>
        <strain evidence="2">HSMRA1968</strain>
        <tissue evidence="2">Whole embryos</tissue>
    </source>
</reference>
<protein>
    <submittedName>
        <fullName evidence="2">Uncharacterized protein</fullName>
    </submittedName>
</protein>
<keyword evidence="3" id="KW-1185">Reference proteome</keyword>
<sequence>MGTLNFQFGDKFYLLFNLSDESVRQLENDQQNLKIYAEECLRSGMNICLLEDKKKKFSFLCGKFEKEKYIYAVKFETHPWHYFHELESIAAEHSALPPSIHHLIEELNMGEVRTISLNLGESQWKNYFTNGQFHFKNKKLETRETNPLIFLQQFEKCYKSDKDKMYGIRGFTDESHKAEFSRLYFTSDWPTVKSTFLRLYSMTFAHNQKKELKVDFNDETSLRSFVQLKLAALSRFTTLPLINQMEIILSELPVEISSLFLTSEKLTCSESEILEFCDSINDLAESLFEATEDIVDKTDEESPHALNKMKIFSNTRATGQQSEDQLSESEPMSVDEVQQNSRARGRRRGRTLSGIKKKARPTRKAKLKSISESSTYDFLDEMDDTTRSTWSDDLELQLL</sequence>
<feature type="compositionally biased region" description="Basic residues" evidence="1">
    <location>
        <begin position="343"/>
        <end position="366"/>
    </location>
</feature>
<evidence type="ECO:0000256" key="1">
    <source>
        <dbReference type="SAM" id="MobiDB-lite"/>
    </source>
</evidence>
<feature type="region of interest" description="Disordered" evidence="1">
    <location>
        <begin position="316"/>
        <end position="366"/>
    </location>
</feature>
<evidence type="ECO:0000313" key="3">
    <source>
        <dbReference type="Proteomes" id="UP001151699"/>
    </source>
</evidence>
<gene>
    <name evidence="2" type="ORF">Bhyg_03557</name>
</gene>
<accession>A0A9Q0NDM1</accession>
<dbReference type="AlphaFoldDB" id="A0A9Q0NDM1"/>
<name>A0A9Q0NDM1_9DIPT</name>
<evidence type="ECO:0000313" key="2">
    <source>
        <dbReference type="EMBL" id="KAJ6648329.1"/>
    </source>
</evidence>
<dbReference type="EMBL" id="WJQU01000001">
    <property type="protein sequence ID" value="KAJ6648329.1"/>
    <property type="molecule type" value="Genomic_DNA"/>
</dbReference>
<organism evidence="2 3">
    <name type="scientific">Pseudolycoriella hygida</name>
    <dbReference type="NCBI Taxonomy" id="35572"/>
    <lineage>
        <taxon>Eukaryota</taxon>
        <taxon>Metazoa</taxon>
        <taxon>Ecdysozoa</taxon>
        <taxon>Arthropoda</taxon>
        <taxon>Hexapoda</taxon>
        <taxon>Insecta</taxon>
        <taxon>Pterygota</taxon>
        <taxon>Neoptera</taxon>
        <taxon>Endopterygota</taxon>
        <taxon>Diptera</taxon>
        <taxon>Nematocera</taxon>
        <taxon>Sciaroidea</taxon>
        <taxon>Sciaridae</taxon>
        <taxon>Pseudolycoriella</taxon>
    </lineage>
</organism>
<proteinExistence type="predicted"/>
<dbReference type="Proteomes" id="UP001151699">
    <property type="component" value="Chromosome A"/>
</dbReference>